<evidence type="ECO:0000259" key="4">
    <source>
        <dbReference type="Pfam" id="PF24281"/>
    </source>
</evidence>
<dbReference type="InterPro" id="IPR007050">
    <property type="entry name" value="HTH_bacterioopsin"/>
</dbReference>
<feature type="domain" description="HVO-2928 N-terminal" evidence="4">
    <location>
        <begin position="3"/>
        <end position="170"/>
    </location>
</feature>
<dbReference type="AlphaFoldDB" id="A0ABD6AUF8"/>
<feature type="domain" description="HTH bat-type" evidence="3">
    <location>
        <begin position="182"/>
        <end position="230"/>
    </location>
</feature>
<accession>A0ABD6AUF8</accession>
<evidence type="ECO:0000256" key="1">
    <source>
        <dbReference type="ARBA" id="ARBA00023015"/>
    </source>
</evidence>
<dbReference type="InterPro" id="IPR056529">
    <property type="entry name" value="HVO_2928_N"/>
</dbReference>
<keyword evidence="6" id="KW-1185">Reference proteome</keyword>
<comment type="caution">
    <text evidence="5">The sequence shown here is derived from an EMBL/GenBank/DDBJ whole genome shotgun (WGS) entry which is preliminary data.</text>
</comment>
<evidence type="ECO:0000313" key="5">
    <source>
        <dbReference type="EMBL" id="MFD1513381.1"/>
    </source>
</evidence>
<proteinExistence type="predicted"/>
<dbReference type="Pfam" id="PF04967">
    <property type="entry name" value="HTH_10"/>
    <property type="match status" value="1"/>
</dbReference>
<evidence type="ECO:0000259" key="3">
    <source>
        <dbReference type="Pfam" id="PF04967"/>
    </source>
</evidence>
<dbReference type="RefSeq" id="WP_250873333.1">
    <property type="nucleotide sequence ID" value="NZ_JALXFV010000003.1"/>
</dbReference>
<evidence type="ECO:0000313" key="6">
    <source>
        <dbReference type="Proteomes" id="UP001597187"/>
    </source>
</evidence>
<keyword evidence="2" id="KW-0804">Transcription</keyword>
<dbReference type="EMBL" id="JBHUDC010000003">
    <property type="protein sequence ID" value="MFD1513381.1"/>
    <property type="molecule type" value="Genomic_DNA"/>
</dbReference>
<protein>
    <submittedName>
        <fullName evidence="5">Helix-turn-helix domain-containing protein</fullName>
    </submittedName>
</protein>
<dbReference type="Proteomes" id="UP001597187">
    <property type="component" value="Unassembled WGS sequence"/>
</dbReference>
<dbReference type="Pfam" id="PF24281">
    <property type="entry name" value="HVO_2928_N"/>
    <property type="match status" value="1"/>
</dbReference>
<dbReference type="PANTHER" id="PTHR34236">
    <property type="entry name" value="DIMETHYL SULFOXIDE REDUCTASE TRANSCRIPTIONAL ACTIVATOR"/>
    <property type="match status" value="1"/>
</dbReference>
<evidence type="ECO:0000256" key="2">
    <source>
        <dbReference type="ARBA" id="ARBA00023163"/>
    </source>
</evidence>
<reference evidence="5 6" key="1">
    <citation type="journal article" date="2019" name="Int. J. Syst. Evol. Microbiol.">
        <title>The Global Catalogue of Microorganisms (GCM) 10K type strain sequencing project: providing services to taxonomists for standard genome sequencing and annotation.</title>
        <authorList>
            <consortium name="The Broad Institute Genomics Platform"/>
            <consortium name="The Broad Institute Genome Sequencing Center for Infectious Disease"/>
            <person name="Wu L."/>
            <person name="Ma J."/>
        </authorList>
    </citation>
    <scope>NUCLEOTIDE SEQUENCE [LARGE SCALE GENOMIC DNA]</scope>
    <source>
        <strain evidence="5 6">CGMCC 1.12563</strain>
    </source>
</reference>
<keyword evidence="1" id="KW-0805">Transcription regulation</keyword>
<sequence>MREFTFEIQYEHGADPLMDVFLDYPELVAHSLDGCVAADWFWRVERVRGPAAALEEVERLRFDDSQCGETVTQTDCEATRYHDVLERTPNERVIYTYLENIRNCESFHTIAGRYLEPGTVFETHRVDDTHQWRILMRSDAKAGLLYDTLGSRLRDGLSFRMGHLRDAVGWQQNTLAGVSIPDEQQEALVTAVEFGYYETPREATLDEIAESLDIPRSTLSYRLRQAEAQLALRYVDIEK</sequence>
<organism evidence="5 6">
    <name type="scientific">Halomarina rubra</name>
    <dbReference type="NCBI Taxonomy" id="2071873"/>
    <lineage>
        <taxon>Archaea</taxon>
        <taxon>Methanobacteriati</taxon>
        <taxon>Methanobacteriota</taxon>
        <taxon>Stenosarchaea group</taxon>
        <taxon>Halobacteria</taxon>
        <taxon>Halobacteriales</taxon>
        <taxon>Natronomonadaceae</taxon>
        <taxon>Halomarina</taxon>
    </lineage>
</organism>
<dbReference type="PANTHER" id="PTHR34236:SF1">
    <property type="entry name" value="DIMETHYL SULFOXIDE REDUCTASE TRANSCRIPTIONAL ACTIVATOR"/>
    <property type="match status" value="1"/>
</dbReference>
<name>A0ABD6AUF8_9EURY</name>
<gene>
    <name evidence="5" type="ORF">ACFSBT_08830</name>
</gene>